<dbReference type="EMBL" id="LNQE01000006">
    <property type="protein sequence ID" value="KUG30063.1"/>
    <property type="molecule type" value="Genomic_DNA"/>
</dbReference>
<evidence type="ECO:0000259" key="2">
    <source>
        <dbReference type="Pfam" id="PF03061"/>
    </source>
</evidence>
<organism evidence="3">
    <name type="scientific">hydrocarbon metagenome</name>
    <dbReference type="NCBI Taxonomy" id="938273"/>
    <lineage>
        <taxon>unclassified sequences</taxon>
        <taxon>metagenomes</taxon>
        <taxon>ecological metagenomes</taxon>
    </lineage>
</organism>
<comment type="caution">
    <text evidence="3">The sequence shown here is derived from an EMBL/GenBank/DDBJ whole genome shotgun (WGS) entry which is preliminary data.</text>
</comment>
<sequence>METFMDRDAFGRLVGIEAVFIEPGRARMRLDPDDRHRNGLGMVHGGALFTLADLALAAASNAGDHSAVAINAAMTFVKPGREGPLFAEARELSAGRTIAAYAVDVTDQDGVLLAAFTATVYRKGKKA</sequence>
<evidence type="ECO:0000256" key="1">
    <source>
        <dbReference type="ARBA" id="ARBA00022801"/>
    </source>
</evidence>
<protein>
    <submittedName>
        <fullName evidence="3">Phenylacetic acid degradation protein paad, thioesterase</fullName>
    </submittedName>
</protein>
<dbReference type="PANTHER" id="PTHR42856">
    <property type="entry name" value="ACYL-COENZYME A THIOESTERASE PAAI"/>
    <property type="match status" value="1"/>
</dbReference>
<dbReference type="SUPFAM" id="SSF54637">
    <property type="entry name" value="Thioesterase/thiol ester dehydrase-isomerase"/>
    <property type="match status" value="1"/>
</dbReference>
<dbReference type="InterPro" id="IPR052723">
    <property type="entry name" value="Acyl-CoA_thioesterase_PaaI"/>
</dbReference>
<keyword evidence="1" id="KW-0378">Hydrolase</keyword>
<dbReference type="GO" id="GO:0016289">
    <property type="term" value="F:acyl-CoA hydrolase activity"/>
    <property type="evidence" value="ECO:0007669"/>
    <property type="project" value="TreeGrafter"/>
</dbReference>
<name>A0A0W8GA95_9ZZZZ</name>
<proteinExistence type="predicted"/>
<dbReference type="Pfam" id="PF03061">
    <property type="entry name" value="4HBT"/>
    <property type="match status" value="1"/>
</dbReference>
<dbReference type="Gene3D" id="3.10.129.10">
    <property type="entry name" value="Hotdog Thioesterase"/>
    <property type="match status" value="1"/>
</dbReference>
<reference evidence="3" key="1">
    <citation type="journal article" date="2015" name="Proc. Natl. Acad. Sci. U.S.A.">
        <title>Networks of energetic and metabolic interactions define dynamics in microbial communities.</title>
        <authorList>
            <person name="Embree M."/>
            <person name="Liu J.K."/>
            <person name="Al-Bassam M.M."/>
            <person name="Zengler K."/>
        </authorList>
    </citation>
    <scope>NUCLEOTIDE SEQUENCE</scope>
</reference>
<dbReference type="PANTHER" id="PTHR42856:SF1">
    <property type="entry name" value="ACYL-COENZYME A THIOESTERASE PAAI"/>
    <property type="match status" value="1"/>
</dbReference>
<dbReference type="InterPro" id="IPR029069">
    <property type="entry name" value="HotDog_dom_sf"/>
</dbReference>
<dbReference type="InterPro" id="IPR003736">
    <property type="entry name" value="PAAI_dom"/>
</dbReference>
<gene>
    <name evidence="3" type="ORF">ASZ90_000032</name>
</gene>
<dbReference type="NCBIfam" id="TIGR00369">
    <property type="entry name" value="unchar_dom_1"/>
    <property type="match status" value="1"/>
</dbReference>
<evidence type="ECO:0000313" key="3">
    <source>
        <dbReference type="EMBL" id="KUG30063.1"/>
    </source>
</evidence>
<feature type="domain" description="Thioesterase" evidence="2">
    <location>
        <begin position="41"/>
        <end position="113"/>
    </location>
</feature>
<dbReference type="AlphaFoldDB" id="A0A0W8GA95"/>
<dbReference type="InterPro" id="IPR006683">
    <property type="entry name" value="Thioestr_dom"/>
</dbReference>
<accession>A0A0W8GA95</accession>
<dbReference type="CDD" id="cd03443">
    <property type="entry name" value="PaaI_thioesterase"/>
    <property type="match status" value="1"/>
</dbReference>